<gene>
    <name evidence="1" type="ORF">MCOR_35930</name>
</gene>
<name>A0A6J8CZB2_MYTCO</name>
<evidence type="ECO:0000313" key="1">
    <source>
        <dbReference type="EMBL" id="CAC5401893.1"/>
    </source>
</evidence>
<sequence>MILITISNDVNTNPGPSQSESNYPCGTCEKPVNWDDRGIVCDTCNQWHHVSWDERGIVCDTCNQWHHVSWDDRVTTRYNKGRTDNNSIPPFKSEGILHTESKDKANMLNSQFQKAFSSREDVTEKEFKDRYKMIGNFPNMPEITSQKMESPNYYSGTRQHNTFERTVF</sequence>
<dbReference type="Gene3D" id="3.30.40.10">
    <property type="entry name" value="Zinc/RING finger domain, C3HC4 (zinc finger)"/>
    <property type="match status" value="1"/>
</dbReference>
<evidence type="ECO:0000313" key="2">
    <source>
        <dbReference type="Proteomes" id="UP000507470"/>
    </source>
</evidence>
<accession>A0A6J8CZB2</accession>
<dbReference type="InterPro" id="IPR013083">
    <property type="entry name" value="Znf_RING/FYVE/PHD"/>
</dbReference>
<reference evidence="1 2" key="1">
    <citation type="submission" date="2020-06" db="EMBL/GenBank/DDBJ databases">
        <authorList>
            <person name="Li R."/>
            <person name="Bekaert M."/>
        </authorList>
    </citation>
    <scope>NUCLEOTIDE SEQUENCE [LARGE SCALE GENOMIC DNA]</scope>
    <source>
        <strain evidence="2">wild</strain>
    </source>
</reference>
<proteinExistence type="predicted"/>
<dbReference type="Proteomes" id="UP000507470">
    <property type="component" value="Unassembled WGS sequence"/>
</dbReference>
<protein>
    <submittedName>
        <fullName evidence="1">Uncharacterized protein</fullName>
    </submittedName>
</protein>
<dbReference type="AlphaFoldDB" id="A0A6J8CZB2"/>
<keyword evidence="2" id="KW-1185">Reference proteome</keyword>
<organism evidence="1 2">
    <name type="scientific">Mytilus coruscus</name>
    <name type="common">Sea mussel</name>
    <dbReference type="NCBI Taxonomy" id="42192"/>
    <lineage>
        <taxon>Eukaryota</taxon>
        <taxon>Metazoa</taxon>
        <taxon>Spiralia</taxon>
        <taxon>Lophotrochozoa</taxon>
        <taxon>Mollusca</taxon>
        <taxon>Bivalvia</taxon>
        <taxon>Autobranchia</taxon>
        <taxon>Pteriomorphia</taxon>
        <taxon>Mytilida</taxon>
        <taxon>Mytiloidea</taxon>
        <taxon>Mytilidae</taxon>
        <taxon>Mytilinae</taxon>
        <taxon>Mytilus</taxon>
    </lineage>
</organism>
<dbReference type="SUPFAM" id="SSF57903">
    <property type="entry name" value="FYVE/PHD zinc finger"/>
    <property type="match status" value="1"/>
</dbReference>
<dbReference type="OrthoDB" id="10065625at2759"/>
<dbReference type="InterPro" id="IPR011011">
    <property type="entry name" value="Znf_FYVE_PHD"/>
</dbReference>
<dbReference type="EMBL" id="CACVKT020006485">
    <property type="protein sequence ID" value="CAC5401893.1"/>
    <property type="molecule type" value="Genomic_DNA"/>
</dbReference>